<dbReference type="AlphaFoldDB" id="A0A2W5YZC2"/>
<evidence type="ECO:0000259" key="1">
    <source>
        <dbReference type="PROSITE" id="PS51449"/>
    </source>
</evidence>
<dbReference type="Pfam" id="PF00919">
    <property type="entry name" value="UPF0004"/>
    <property type="match status" value="1"/>
</dbReference>
<protein>
    <recommendedName>
        <fullName evidence="1">MTTase N-terminal domain-containing protein</fullName>
    </recommendedName>
</protein>
<sequence length="70" mass="7486">MPLRVSVTALGCKVNYAEMADLAGRLAAAGCEVVAEEDPADVRVLNTCTVTVAADATSRQRLRRLRRADP</sequence>
<feature type="non-terminal residue" evidence="2">
    <location>
        <position position="70"/>
    </location>
</feature>
<dbReference type="InterPro" id="IPR038135">
    <property type="entry name" value="Methylthiotransferase_N_sf"/>
</dbReference>
<gene>
    <name evidence="2" type="ORF">DLM65_13390</name>
</gene>
<dbReference type="GO" id="GO:0046872">
    <property type="term" value="F:metal ion binding"/>
    <property type="evidence" value="ECO:0007669"/>
    <property type="project" value="UniProtKB-KW"/>
</dbReference>
<dbReference type="Proteomes" id="UP000248724">
    <property type="component" value="Unassembled WGS sequence"/>
</dbReference>
<comment type="caution">
    <text evidence="2">The sequence shown here is derived from an EMBL/GenBank/DDBJ whole genome shotgun (WGS) entry which is preliminary data.</text>
</comment>
<feature type="domain" description="MTTase N-terminal" evidence="1">
    <location>
        <begin position="3"/>
        <end position="70"/>
    </location>
</feature>
<accession>A0A2W5YZC2</accession>
<proteinExistence type="predicted"/>
<dbReference type="GO" id="GO:0051539">
    <property type="term" value="F:4 iron, 4 sulfur cluster binding"/>
    <property type="evidence" value="ECO:0007669"/>
    <property type="project" value="UniProtKB-KW"/>
</dbReference>
<evidence type="ECO:0000313" key="2">
    <source>
        <dbReference type="EMBL" id="PZR78322.1"/>
    </source>
</evidence>
<reference evidence="2 3" key="1">
    <citation type="journal article" date="2017" name="Nature">
        <title>Atmospheric trace gases support primary production in Antarctic desert surface soil.</title>
        <authorList>
            <person name="Ji M."/>
            <person name="Greening C."/>
            <person name="Vanwonterghem I."/>
            <person name="Carere C.R."/>
            <person name="Bay S.K."/>
            <person name="Steen J.A."/>
            <person name="Montgomery K."/>
            <person name="Lines T."/>
            <person name="Beardall J."/>
            <person name="van Dorst J."/>
            <person name="Snape I."/>
            <person name="Stott M.B."/>
            <person name="Hugenholtz P."/>
            <person name="Ferrari B.C."/>
        </authorList>
    </citation>
    <scope>NUCLEOTIDE SEQUENCE [LARGE SCALE GENOMIC DNA]</scope>
    <source>
        <strain evidence="2">RRmetagenome_bin12</strain>
    </source>
</reference>
<evidence type="ECO:0000313" key="3">
    <source>
        <dbReference type="Proteomes" id="UP000248724"/>
    </source>
</evidence>
<dbReference type="PROSITE" id="PS51449">
    <property type="entry name" value="MTTASE_N"/>
    <property type="match status" value="1"/>
</dbReference>
<dbReference type="GO" id="GO:0035596">
    <property type="term" value="F:methylthiotransferase activity"/>
    <property type="evidence" value="ECO:0007669"/>
    <property type="project" value="InterPro"/>
</dbReference>
<organism evidence="2 3">
    <name type="scientific">Candidatus Aeolococcus gillhamiae</name>
    <dbReference type="NCBI Taxonomy" id="3127015"/>
    <lineage>
        <taxon>Bacteria</taxon>
        <taxon>Bacillati</taxon>
        <taxon>Candidatus Dormiibacterota</taxon>
        <taxon>Candidatus Dormibacteria</taxon>
        <taxon>Candidatus Aeolococcales</taxon>
        <taxon>Candidatus Aeolococcaceae</taxon>
        <taxon>Candidatus Aeolococcus</taxon>
    </lineage>
</organism>
<name>A0A2W5YZC2_9BACT</name>
<dbReference type="Gene3D" id="3.40.50.12160">
    <property type="entry name" value="Methylthiotransferase, N-terminal domain"/>
    <property type="match status" value="1"/>
</dbReference>
<dbReference type="EMBL" id="QHBU01000263">
    <property type="protein sequence ID" value="PZR78322.1"/>
    <property type="molecule type" value="Genomic_DNA"/>
</dbReference>
<dbReference type="InterPro" id="IPR013848">
    <property type="entry name" value="Methylthiotransferase_N"/>
</dbReference>